<reference evidence="2 4" key="1">
    <citation type="journal article" date="2011" name="Nature">
        <title>The Medicago genome provides insight into the evolution of rhizobial symbioses.</title>
        <authorList>
            <person name="Young N.D."/>
            <person name="Debelle F."/>
            <person name="Oldroyd G.E."/>
            <person name="Geurts R."/>
            <person name="Cannon S.B."/>
            <person name="Udvardi M.K."/>
            <person name="Benedito V.A."/>
            <person name="Mayer K.F."/>
            <person name="Gouzy J."/>
            <person name="Schoof H."/>
            <person name="Van de Peer Y."/>
            <person name="Proost S."/>
            <person name="Cook D.R."/>
            <person name="Meyers B.C."/>
            <person name="Spannagl M."/>
            <person name="Cheung F."/>
            <person name="De Mita S."/>
            <person name="Krishnakumar V."/>
            <person name="Gundlach H."/>
            <person name="Zhou S."/>
            <person name="Mudge J."/>
            <person name="Bharti A.K."/>
            <person name="Murray J.D."/>
            <person name="Naoumkina M.A."/>
            <person name="Rosen B."/>
            <person name="Silverstein K.A."/>
            <person name="Tang H."/>
            <person name="Rombauts S."/>
            <person name="Zhao P.X."/>
            <person name="Zhou P."/>
            <person name="Barbe V."/>
            <person name="Bardou P."/>
            <person name="Bechner M."/>
            <person name="Bellec A."/>
            <person name="Berger A."/>
            <person name="Berges H."/>
            <person name="Bidwell S."/>
            <person name="Bisseling T."/>
            <person name="Choisne N."/>
            <person name="Couloux A."/>
            <person name="Denny R."/>
            <person name="Deshpande S."/>
            <person name="Dai X."/>
            <person name="Doyle J.J."/>
            <person name="Dudez A.M."/>
            <person name="Farmer A.D."/>
            <person name="Fouteau S."/>
            <person name="Franken C."/>
            <person name="Gibelin C."/>
            <person name="Gish J."/>
            <person name="Goldstein S."/>
            <person name="Gonzalez A.J."/>
            <person name="Green P.J."/>
            <person name="Hallab A."/>
            <person name="Hartog M."/>
            <person name="Hua A."/>
            <person name="Humphray S.J."/>
            <person name="Jeong D.H."/>
            <person name="Jing Y."/>
            <person name="Jocker A."/>
            <person name="Kenton S.M."/>
            <person name="Kim D.J."/>
            <person name="Klee K."/>
            <person name="Lai H."/>
            <person name="Lang C."/>
            <person name="Lin S."/>
            <person name="Macmil S.L."/>
            <person name="Magdelenat G."/>
            <person name="Matthews L."/>
            <person name="McCorrison J."/>
            <person name="Monaghan E.L."/>
            <person name="Mun J.H."/>
            <person name="Najar F.Z."/>
            <person name="Nicholson C."/>
            <person name="Noirot C."/>
            <person name="O'Bleness M."/>
            <person name="Paule C.R."/>
            <person name="Poulain J."/>
            <person name="Prion F."/>
            <person name="Qin B."/>
            <person name="Qu C."/>
            <person name="Retzel E.F."/>
            <person name="Riddle C."/>
            <person name="Sallet E."/>
            <person name="Samain S."/>
            <person name="Samson N."/>
            <person name="Sanders I."/>
            <person name="Saurat O."/>
            <person name="Scarpelli C."/>
            <person name="Schiex T."/>
            <person name="Segurens B."/>
            <person name="Severin A.J."/>
            <person name="Sherrier D.J."/>
            <person name="Shi R."/>
            <person name="Sims S."/>
            <person name="Singer S.R."/>
            <person name="Sinharoy S."/>
            <person name="Sterck L."/>
            <person name="Viollet A."/>
            <person name="Wang B.B."/>
            <person name="Wang K."/>
            <person name="Wang M."/>
            <person name="Wang X."/>
            <person name="Warfsmann J."/>
            <person name="Weissenbach J."/>
            <person name="White D.D."/>
            <person name="White J.D."/>
            <person name="Wiley G.B."/>
            <person name="Wincker P."/>
            <person name="Xing Y."/>
            <person name="Yang L."/>
            <person name="Yao Z."/>
            <person name="Ying F."/>
            <person name="Zhai J."/>
            <person name="Zhou L."/>
            <person name="Zuber A."/>
            <person name="Denarie J."/>
            <person name="Dixon R.A."/>
            <person name="May G.D."/>
            <person name="Schwartz D.C."/>
            <person name="Rogers J."/>
            <person name="Quetier F."/>
            <person name="Town C.D."/>
            <person name="Roe B.A."/>
        </authorList>
    </citation>
    <scope>NUCLEOTIDE SEQUENCE [LARGE SCALE GENOMIC DNA]</scope>
    <source>
        <strain evidence="2">A17</strain>
        <strain evidence="3 4">cv. Jemalong A17</strain>
    </source>
</reference>
<sequence>MTPPVKMTPPIGEEYPEWRFASLYNKLKCPNSILEWNTTNLRSCTILNFEGSENDLRFAKYVLKNAYLLQEMTIGFSTERMVLEKSAIIEELSSYPRISQGCKLSFEGAVTI</sequence>
<reference evidence="3" key="3">
    <citation type="submission" date="2015-04" db="UniProtKB">
        <authorList>
            <consortium name="EnsemblPlants"/>
        </authorList>
    </citation>
    <scope>IDENTIFICATION</scope>
    <source>
        <strain evidence="3">cv. Jemalong A17</strain>
    </source>
</reference>
<dbReference type="InterPro" id="IPR006566">
    <property type="entry name" value="FBD"/>
</dbReference>
<dbReference type="HOGENOM" id="CLU_2149605_0_0_1"/>
<feature type="domain" description="FBD" evidence="1">
    <location>
        <begin position="39"/>
        <end position="107"/>
    </location>
</feature>
<evidence type="ECO:0000259" key="1">
    <source>
        <dbReference type="SMART" id="SM00579"/>
    </source>
</evidence>
<evidence type="ECO:0000313" key="2">
    <source>
        <dbReference type="EMBL" id="KEH25403.1"/>
    </source>
</evidence>
<accession>A0A072U8I1</accession>
<gene>
    <name evidence="2" type="ordered locus">MTR_6g022410</name>
</gene>
<reference evidence="2 4" key="2">
    <citation type="journal article" date="2014" name="BMC Genomics">
        <title>An improved genome release (version Mt4.0) for the model legume Medicago truncatula.</title>
        <authorList>
            <person name="Tang H."/>
            <person name="Krishnakumar V."/>
            <person name="Bidwell S."/>
            <person name="Rosen B."/>
            <person name="Chan A."/>
            <person name="Zhou S."/>
            <person name="Gentzbittel L."/>
            <person name="Childs K.L."/>
            <person name="Yandell M."/>
            <person name="Gundlach H."/>
            <person name="Mayer K.F."/>
            <person name="Schwartz D.C."/>
            <person name="Town C.D."/>
        </authorList>
    </citation>
    <scope>GENOME REANNOTATION</scope>
    <source>
        <strain evidence="2">A17</strain>
        <strain evidence="3 4">cv. Jemalong A17</strain>
    </source>
</reference>
<dbReference type="EMBL" id="CM001222">
    <property type="protein sequence ID" value="KEH25403.1"/>
    <property type="molecule type" value="Genomic_DNA"/>
</dbReference>
<evidence type="ECO:0000313" key="4">
    <source>
        <dbReference type="Proteomes" id="UP000002051"/>
    </source>
</evidence>
<evidence type="ECO:0000313" key="3">
    <source>
        <dbReference type="EnsemblPlants" id="KEH25403"/>
    </source>
</evidence>
<proteinExistence type="predicted"/>
<dbReference type="Proteomes" id="UP000002051">
    <property type="component" value="Chromosome 6"/>
</dbReference>
<keyword evidence="4" id="KW-1185">Reference proteome</keyword>
<organism evidence="2 4">
    <name type="scientific">Medicago truncatula</name>
    <name type="common">Barrel medic</name>
    <name type="synonym">Medicago tribuloides</name>
    <dbReference type="NCBI Taxonomy" id="3880"/>
    <lineage>
        <taxon>Eukaryota</taxon>
        <taxon>Viridiplantae</taxon>
        <taxon>Streptophyta</taxon>
        <taxon>Embryophyta</taxon>
        <taxon>Tracheophyta</taxon>
        <taxon>Spermatophyta</taxon>
        <taxon>Magnoliopsida</taxon>
        <taxon>eudicotyledons</taxon>
        <taxon>Gunneridae</taxon>
        <taxon>Pentapetalae</taxon>
        <taxon>rosids</taxon>
        <taxon>fabids</taxon>
        <taxon>Fabales</taxon>
        <taxon>Fabaceae</taxon>
        <taxon>Papilionoideae</taxon>
        <taxon>50 kb inversion clade</taxon>
        <taxon>NPAAA clade</taxon>
        <taxon>Hologalegina</taxon>
        <taxon>IRL clade</taxon>
        <taxon>Trifolieae</taxon>
        <taxon>Medicago</taxon>
    </lineage>
</organism>
<protein>
    <submittedName>
        <fullName evidence="2">FBD protein</fullName>
    </submittedName>
</protein>
<dbReference type="Pfam" id="PF08387">
    <property type="entry name" value="FBD"/>
    <property type="match status" value="1"/>
</dbReference>
<dbReference type="AlphaFoldDB" id="A0A072U8I1"/>
<dbReference type="SMART" id="SM00579">
    <property type="entry name" value="FBD"/>
    <property type="match status" value="1"/>
</dbReference>
<name>A0A072U8I1_MEDTR</name>
<dbReference type="EnsemblPlants" id="KEH25403">
    <property type="protein sequence ID" value="KEH25403"/>
    <property type="gene ID" value="MTR_6g022410"/>
</dbReference>